<protein>
    <recommendedName>
        <fullName evidence="5">UDP-glycosyltransferases domain-containing protein</fullName>
    </recommendedName>
</protein>
<evidence type="ECO:0000313" key="4">
    <source>
        <dbReference type="Proteomes" id="UP000054558"/>
    </source>
</evidence>
<evidence type="ECO:0000256" key="1">
    <source>
        <dbReference type="ARBA" id="ARBA00022676"/>
    </source>
</evidence>
<dbReference type="InterPro" id="IPR002213">
    <property type="entry name" value="UDP_glucos_trans"/>
</dbReference>
<name>A0A1Y1HQY5_KLENI</name>
<dbReference type="SUPFAM" id="SSF53756">
    <property type="entry name" value="UDP-Glycosyltransferase/glycogen phosphorylase"/>
    <property type="match status" value="1"/>
</dbReference>
<dbReference type="OrthoDB" id="5835829at2759"/>
<dbReference type="CDD" id="cd03784">
    <property type="entry name" value="GT1_Gtf-like"/>
    <property type="match status" value="1"/>
</dbReference>
<reference evidence="3 4" key="1">
    <citation type="journal article" date="2014" name="Nat. Commun.">
        <title>Klebsormidium flaccidum genome reveals primary factors for plant terrestrial adaptation.</title>
        <authorList>
            <person name="Hori K."/>
            <person name="Maruyama F."/>
            <person name="Fujisawa T."/>
            <person name="Togashi T."/>
            <person name="Yamamoto N."/>
            <person name="Seo M."/>
            <person name="Sato S."/>
            <person name="Yamada T."/>
            <person name="Mori H."/>
            <person name="Tajima N."/>
            <person name="Moriyama T."/>
            <person name="Ikeuchi M."/>
            <person name="Watanabe M."/>
            <person name="Wada H."/>
            <person name="Kobayashi K."/>
            <person name="Saito M."/>
            <person name="Masuda T."/>
            <person name="Sasaki-Sekimoto Y."/>
            <person name="Mashiguchi K."/>
            <person name="Awai K."/>
            <person name="Shimojima M."/>
            <person name="Masuda S."/>
            <person name="Iwai M."/>
            <person name="Nobusawa T."/>
            <person name="Narise T."/>
            <person name="Kondo S."/>
            <person name="Saito H."/>
            <person name="Sato R."/>
            <person name="Murakawa M."/>
            <person name="Ihara Y."/>
            <person name="Oshima-Yamada Y."/>
            <person name="Ohtaka K."/>
            <person name="Satoh M."/>
            <person name="Sonobe K."/>
            <person name="Ishii M."/>
            <person name="Ohtani R."/>
            <person name="Kanamori-Sato M."/>
            <person name="Honoki R."/>
            <person name="Miyazaki D."/>
            <person name="Mochizuki H."/>
            <person name="Umetsu J."/>
            <person name="Higashi K."/>
            <person name="Shibata D."/>
            <person name="Kamiya Y."/>
            <person name="Sato N."/>
            <person name="Nakamura Y."/>
            <person name="Tabata S."/>
            <person name="Ida S."/>
            <person name="Kurokawa K."/>
            <person name="Ohta H."/>
        </authorList>
    </citation>
    <scope>NUCLEOTIDE SEQUENCE [LARGE SCALE GENOMIC DNA]</scope>
    <source>
        <strain evidence="3 4">NIES-2285</strain>
    </source>
</reference>
<dbReference type="InterPro" id="IPR050271">
    <property type="entry name" value="UDP-glycosyltransferase"/>
</dbReference>
<gene>
    <name evidence="3" type="ORF">KFL_000100050</name>
</gene>
<keyword evidence="1" id="KW-0328">Glycosyltransferase</keyword>
<evidence type="ECO:0000256" key="2">
    <source>
        <dbReference type="ARBA" id="ARBA00022679"/>
    </source>
</evidence>
<accession>A0A1Y1HQY5</accession>
<keyword evidence="4" id="KW-1185">Reference proteome</keyword>
<dbReference type="Pfam" id="PF00201">
    <property type="entry name" value="UDPGT"/>
    <property type="match status" value="1"/>
</dbReference>
<dbReference type="PANTHER" id="PTHR48043">
    <property type="entry name" value="EG:EG0003.4 PROTEIN-RELATED"/>
    <property type="match status" value="1"/>
</dbReference>
<proteinExistence type="predicted"/>
<dbReference type="OMA" id="VQEALYF"/>
<dbReference type="Proteomes" id="UP000054558">
    <property type="component" value="Unassembled WGS sequence"/>
</dbReference>
<dbReference type="STRING" id="105231.A0A1Y1HQY5"/>
<dbReference type="EMBL" id="DF236959">
    <property type="protein sequence ID" value="GAQ78238.1"/>
    <property type="molecule type" value="Genomic_DNA"/>
</dbReference>
<sequence length="196" mass="20968">MSHVLWALRGANRDALAGLNLPPGKFRLEKWIPQQAVLAHAAIGAAVLHCGGNGFQEALYYGAPVLCLPYFADQFDMGARLAASGAGLVLDPVTLNPQAVADAVARLTRPGNATERNPFQQAAQRAGKIFRSYGGVKRAADFVEHIAEFGLDHLIVEAARMSFLVRTGADVTLFYLALGTLSTIVLNQVGRSKRGQ</sequence>
<evidence type="ECO:0000313" key="3">
    <source>
        <dbReference type="EMBL" id="GAQ78238.1"/>
    </source>
</evidence>
<dbReference type="PANTHER" id="PTHR48043:SF145">
    <property type="entry name" value="FI06409P-RELATED"/>
    <property type="match status" value="1"/>
</dbReference>
<dbReference type="Gene3D" id="3.40.50.2000">
    <property type="entry name" value="Glycogen Phosphorylase B"/>
    <property type="match status" value="2"/>
</dbReference>
<evidence type="ECO:0008006" key="5">
    <source>
        <dbReference type="Google" id="ProtNLM"/>
    </source>
</evidence>
<dbReference type="GO" id="GO:0008194">
    <property type="term" value="F:UDP-glycosyltransferase activity"/>
    <property type="evidence" value="ECO:0007669"/>
    <property type="project" value="InterPro"/>
</dbReference>
<dbReference type="AlphaFoldDB" id="A0A1Y1HQY5"/>
<organism evidence="3 4">
    <name type="scientific">Klebsormidium nitens</name>
    <name type="common">Green alga</name>
    <name type="synonym">Ulothrix nitens</name>
    <dbReference type="NCBI Taxonomy" id="105231"/>
    <lineage>
        <taxon>Eukaryota</taxon>
        <taxon>Viridiplantae</taxon>
        <taxon>Streptophyta</taxon>
        <taxon>Klebsormidiophyceae</taxon>
        <taxon>Klebsormidiales</taxon>
        <taxon>Klebsormidiaceae</taxon>
        <taxon>Klebsormidium</taxon>
    </lineage>
</organism>
<keyword evidence="2" id="KW-0808">Transferase</keyword>